<keyword evidence="2" id="KW-1185">Reference proteome</keyword>
<gene>
    <name evidence="1" type="ORF">EYF80_036253</name>
</gene>
<reference evidence="1 2" key="1">
    <citation type="submission" date="2019-03" db="EMBL/GenBank/DDBJ databases">
        <title>First draft genome of Liparis tanakae, snailfish: a comprehensive survey of snailfish specific genes.</title>
        <authorList>
            <person name="Kim W."/>
            <person name="Song I."/>
            <person name="Jeong J.-H."/>
            <person name="Kim D."/>
            <person name="Kim S."/>
            <person name="Ryu S."/>
            <person name="Song J.Y."/>
            <person name="Lee S.K."/>
        </authorList>
    </citation>
    <scope>NUCLEOTIDE SEQUENCE [LARGE SCALE GENOMIC DNA]</scope>
    <source>
        <tissue evidence="1">Muscle</tissue>
    </source>
</reference>
<organism evidence="1 2">
    <name type="scientific">Liparis tanakae</name>
    <name type="common">Tanaka's snailfish</name>
    <dbReference type="NCBI Taxonomy" id="230148"/>
    <lineage>
        <taxon>Eukaryota</taxon>
        <taxon>Metazoa</taxon>
        <taxon>Chordata</taxon>
        <taxon>Craniata</taxon>
        <taxon>Vertebrata</taxon>
        <taxon>Euteleostomi</taxon>
        <taxon>Actinopterygii</taxon>
        <taxon>Neopterygii</taxon>
        <taxon>Teleostei</taxon>
        <taxon>Neoteleostei</taxon>
        <taxon>Acanthomorphata</taxon>
        <taxon>Eupercaria</taxon>
        <taxon>Perciformes</taxon>
        <taxon>Cottioidei</taxon>
        <taxon>Cottales</taxon>
        <taxon>Liparidae</taxon>
        <taxon>Liparis</taxon>
    </lineage>
</organism>
<name>A0A4Z2GL39_9TELE</name>
<comment type="caution">
    <text evidence="1">The sequence shown here is derived from an EMBL/GenBank/DDBJ whole genome shotgun (WGS) entry which is preliminary data.</text>
</comment>
<dbReference type="Proteomes" id="UP000314294">
    <property type="component" value="Unassembled WGS sequence"/>
</dbReference>
<accession>A0A4Z2GL39</accession>
<proteinExistence type="predicted"/>
<evidence type="ECO:0000313" key="1">
    <source>
        <dbReference type="EMBL" id="TNN53553.1"/>
    </source>
</evidence>
<dbReference type="AlphaFoldDB" id="A0A4Z2GL39"/>
<protein>
    <submittedName>
        <fullName evidence="1">Uncharacterized protein</fullName>
    </submittedName>
</protein>
<evidence type="ECO:0000313" key="2">
    <source>
        <dbReference type="Proteomes" id="UP000314294"/>
    </source>
</evidence>
<dbReference type="EMBL" id="SRLO01000513">
    <property type="protein sequence ID" value="TNN53553.1"/>
    <property type="molecule type" value="Genomic_DNA"/>
</dbReference>
<sequence>MKSCSPLGVCESVIEPAQLAWLVKRLVVVAATHPSPSTSISFNSSFHQIISTTRVKTQIIMQLIFLEKKNV</sequence>